<feature type="transmembrane region" description="Helical" evidence="8">
    <location>
        <begin position="94"/>
        <end position="114"/>
    </location>
</feature>
<protein>
    <submittedName>
        <fullName evidence="9">FecCD family ABC transporter permease</fullName>
    </submittedName>
</protein>
<evidence type="ECO:0000256" key="4">
    <source>
        <dbReference type="ARBA" id="ARBA00022475"/>
    </source>
</evidence>
<dbReference type="InterPro" id="IPR000522">
    <property type="entry name" value="ABC_transptr_permease_BtuC"/>
</dbReference>
<dbReference type="RefSeq" id="WP_379745410.1">
    <property type="nucleotide sequence ID" value="NZ_JBHTCP010000002.1"/>
</dbReference>
<dbReference type="InterPro" id="IPR037294">
    <property type="entry name" value="ABC_BtuC-like"/>
</dbReference>
<keyword evidence="3" id="KW-0813">Transport</keyword>
<keyword evidence="4" id="KW-1003">Cell membrane</keyword>
<keyword evidence="6 8" id="KW-1133">Transmembrane helix</keyword>
<keyword evidence="7 8" id="KW-0472">Membrane</keyword>
<accession>A0ABW2NIM2</accession>
<evidence type="ECO:0000256" key="2">
    <source>
        <dbReference type="ARBA" id="ARBA00007935"/>
    </source>
</evidence>
<dbReference type="Pfam" id="PF01032">
    <property type="entry name" value="FecCD"/>
    <property type="match status" value="1"/>
</dbReference>
<comment type="subcellular location">
    <subcellularLocation>
        <location evidence="1">Cell membrane</location>
        <topology evidence="1">Multi-pass membrane protein</topology>
    </subcellularLocation>
</comment>
<dbReference type="SUPFAM" id="SSF81345">
    <property type="entry name" value="ABC transporter involved in vitamin B12 uptake, BtuC"/>
    <property type="match status" value="1"/>
</dbReference>
<evidence type="ECO:0000256" key="8">
    <source>
        <dbReference type="SAM" id="Phobius"/>
    </source>
</evidence>
<reference evidence="10" key="1">
    <citation type="journal article" date="2019" name="Int. J. Syst. Evol. Microbiol.">
        <title>The Global Catalogue of Microorganisms (GCM) 10K type strain sequencing project: providing services to taxonomists for standard genome sequencing and annotation.</title>
        <authorList>
            <consortium name="The Broad Institute Genomics Platform"/>
            <consortium name="The Broad Institute Genome Sequencing Center for Infectious Disease"/>
            <person name="Wu L."/>
            <person name="Ma J."/>
        </authorList>
    </citation>
    <scope>NUCLEOTIDE SEQUENCE [LARGE SCALE GENOMIC DNA]</scope>
    <source>
        <strain evidence="10">NBRC 106396</strain>
    </source>
</reference>
<gene>
    <name evidence="9" type="ORF">ACFQPF_01425</name>
</gene>
<dbReference type="EMBL" id="JBHTCP010000002">
    <property type="protein sequence ID" value="MFC7370339.1"/>
    <property type="molecule type" value="Genomic_DNA"/>
</dbReference>
<feature type="transmembrane region" description="Helical" evidence="8">
    <location>
        <begin position="198"/>
        <end position="216"/>
    </location>
</feature>
<evidence type="ECO:0000256" key="6">
    <source>
        <dbReference type="ARBA" id="ARBA00022989"/>
    </source>
</evidence>
<dbReference type="PANTHER" id="PTHR30472:SF69">
    <property type="entry name" value="HEME-IRON TRANSPORT SYSTEM PERMEASE PROTEIN ISDF-RELATED"/>
    <property type="match status" value="1"/>
</dbReference>
<feature type="transmembrane region" description="Helical" evidence="8">
    <location>
        <begin position="313"/>
        <end position="332"/>
    </location>
</feature>
<organism evidence="9 10">
    <name type="scientific">Fictibacillus iocasae</name>
    <dbReference type="NCBI Taxonomy" id="2715437"/>
    <lineage>
        <taxon>Bacteria</taxon>
        <taxon>Bacillati</taxon>
        <taxon>Bacillota</taxon>
        <taxon>Bacilli</taxon>
        <taxon>Bacillales</taxon>
        <taxon>Fictibacillaceae</taxon>
        <taxon>Fictibacillus</taxon>
    </lineage>
</organism>
<comment type="similarity">
    <text evidence="2">Belongs to the binding-protein-dependent transport system permease family. FecCD subfamily.</text>
</comment>
<comment type="caution">
    <text evidence="9">The sequence shown here is derived from an EMBL/GenBank/DDBJ whole genome shotgun (WGS) entry which is preliminary data.</text>
</comment>
<dbReference type="Gene3D" id="1.10.3470.10">
    <property type="entry name" value="ABC transporter involved in vitamin B12 uptake, BtuC"/>
    <property type="match status" value="1"/>
</dbReference>
<keyword evidence="5 8" id="KW-0812">Transmembrane</keyword>
<evidence type="ECO:0000313" key="9">
    <source>
        <dbReference type="EMBL" id="MFC7370339.1"/>
    </source>
</evidence>
<dbReference type="PANTHER" id="PTHR30472">
    <property type="entry name" value="FERRIC ENTEROBACTIN TRANSPORT SYSTEM PERMEASE PROTEIN"/>
    <property type="match status" value="1"/>
</dbReference>
<feature type="transmembrane region" description="Helical" evidence="8">
    <location>
        <begin position="62"/>
        <end position="82"/>
    </location>
</feature>
<evidence type="ECO:0000313" key="10">
    <source>
        <dbReference type="Proteomes" id="UP001596549"/>
    </source>
</evidence>
<evidence type="ECO:0000256" key="7">
    <source>
        <dbReference type="ARBA" id="ARBA00023136"/>
    </source>
</evidence>
<sequence length="335" mass="35509">MISAKQVKKVRTMTSAAAVTLLAVFVVSVATGLASLTPEQLFRTIIGQGTARENLILFDFRLPRMIVSILAGMGLAISGAILQSVTKNPLSDPGILGITSGSSLMVVLYMMFFSSETSHFLYVLPLFALAGGLATGTVIYVMSYRKGEGVEPTRLVLVGVGLAAALYGATLTLSTRMEREDYSFVANWLAGRIWGDDWTFVLSLLPWILFLIPVTIMKSNVLNTLNVHENVSIGVGVNVGKERILLIVIAIALASASVAVSGGIAFIGLLAPHIARTLVGPRHQSLLPLAALTGAILLLGADTIGRVMLDPSGIPAGIIVSILGAPYFMYLLTKR</sequence>
<feature type="transmembrane region" description="Helical" evidence="8">
    <location>
        <begin position="155"/>
        <end position="174"/>
    </location>
</feature>
<dbReference type="Proteomes" id="UP001596549">
    <property type="component" value="Unassembled WGS sequence"/>
</dbReference>
<feature type="transmembrane region" description="Helical" evidence="8">
    <location>
        <begin position="244"/>
        <end position="271"/>
    </location>
</feature>
<name>A0ABW2NIM2_9BACL</name>
<evidence type="ECO:0000256" key="3">
    <source>
        <dbReference type="ARBA" id="ARBA00022448"/>
    </source>
</evidence>
<evidence type="ECO:0000256" key="5">
    <source>
        <dbReference type="ARBA" id="ARBA00022692"/>
    </source>
</evidence>
<dbReference type="CDD" id="cd06550">
    <property type="entry name" value="TM_ABC_iron-siderophores_like"/>
    <property type="match status" value="1"/>
</dbReference>
<evidence type="ECO:0000256" key="1">
    <source>
        <dbReference type="ARBA" id="ARBA00004651"/>
    </source>
</evidence>
<keyword evidence="10" id="KW-1185">Reference proteome</keyword>
<feature type="transmembrane region" description="Helical" evidence="8">
    <location>
        <begin position="283"/>
        <end position="301"/>
    </location>
</feature>
<proteinExistence type="inferred from homology"/>
<feature type="transmembrane region" description="Helical" evidence="8">
    <location>
        <begin position="120"/>
        <end position="143"/>
    </location>
</feature>